<comment type="caution">
    <text evidence="1">The sequence shown here is derived from an EMBL/GenBank/DDBJ whole genome shotgun (WGS) entry which is preliminary data.</text>
</comment>
<evidence type="ECO:0000313" key="2">
    <source>
        <dbReference type="Proteomes" id="UP000814140"/>
    </source>
</evidence>
<reference evidence="1" key="2">
    <citation type="journal article" date="2022" name="New Phytol.">
        <title>Evolutionary transition to the ectomycorrhizal habit in the genomes of a hyperdiverse lineage of mushroom-forming fungi.</title>
        <authorList>
            <person name="Looney B."/>
            <person name="Miyauchi S."/>
            <person name="Morin E."/>
            <person name="Drula E."/>
            <person name="Courty P.E."/>
            <person name="Kohler A."/>
            <person name="Kuo A."/>
            <person name="LaButti K."/>
            <person name="Pangilinan J."/>
            <person name="Lipzen A."/>
            <person name="Riley R."/>
            <person name="Andreopoulos W."/>
            <person name="He G."/>
            <person name="Johnson J."/>
            <person name="Nolan M."/>
            <person name="Tritt A."/>
            <person name="Barry K.W."/>
            <person name="Grigoriev I.V."/>
            <person name="Nagy L.G."/>
            <person name="Hibbett D."/>
            <person name="Henrissat B."/>
            <person name="Matheny P.B."/>
            <person name="Labbe J."/>
            <person name="Martin F.M."/>
        </authorList>
    </citation>
    <scope>NUCLEOTIDE SEQUENCE</scope>
    <source>
        <strain evidence="1">HHB10654</strain>
    </source>
</reference>
<proteinExistence type="predicted"/>
<protein>
    <submittedName>
        <fullName evidence="1">Uncharacterized protein</fullName>
    </submittedName>
</protein>
<gene>
    <name evidence="1" type="ORF">BV25DRAFT_1288617</name>
</gene>
<organism evidence="1 2">
    <name type="scientific">Artomyces pyxidatus</name>
    <dbReference type="NCBI Taxonomy" id="48021"/>
    <lineage>
        <taxon>Eukaryota</taxon>
        <taxon>Fungi</taxon>
        <taxon>Dikarya</taxon>
        <taxon>Basidiomycota</taxon>
        <taxon>Agaricomycotina</taxon>
        <taxon>Agaricomycetes</taxon>
        <taxon>Russulales</taxon>
        <taxon>Auriscalpiaceae</taxon>
        <taxon>Artomyces</taxon>
    </lineage>
</organism>
<name>A0ACB8SQZ4_9AGAM</name>
<sequence length="168" mass="18471">MLCHLSDHPIPIPDPALRMFLNSHFFSALSFYFIFLHPHAPHQTGRNISMHAIALSIVSTPTVFASEPAKLPPRTNPPSARLHNCAQRHSPSCAPSRRHRCDDLFNASRTHAPARGIPFRINAPSGPPADNSGVIRSCIMLRSLQLAAAMQTWSGPTRFSPRAADRAN</sequence>
<evidence type="ECO:0000313" key="1">
    <source>
        <dbReference type="EMBL" id="KAI0058380.1"/>
    </source>
</evidence>
<accession>A0ACB8SQZ4</accession>
<keyword evidence="2" id="KW-1185">Reference proteome</keyword>
<dbReference type="Proteomes" id="UP000814140">
    <property type="component" value="Unassembled WGS sequence"/>
</dbReference>
<dbReference type="EMBL" id="MU277236">
    <property type="protein sequence ID" value="KAI0058380.1"/>
    <property type="molecule type" value="Genomic_DNA"/>
</dbReference>
<reference evidence="1" key="1">
    <citation type="submission" date="2021-03" db="EMBL/GenBank/DDBJ databases">
        <authorList>
            <consortium name="DOE Joint Genome Institute"/>
            <person name="Ahrendt S."/>
            <person name="Looney B.P."/>
            <person name="Miyauchi S."/>
            <person name="Morin E."/>
            <person name="Drula E."/>
            <person name="Courty P.E."/>
            <person name="Chicoki N."/>
            <person name="Fauchery L."/>
            <person name="Kohler A."/>
            <person name="Kuo A."/>
            <person name="Labutti K."/>
            <person name="Pangilinan J."/>
            <person name="Lipzen A."/>
            <person name="Riley R."/>
            <person name="Andreopoulos W."/>
            <person name="He G."/>
            <person name="Johnson J."/>
            <person name="Barry K.W."/>
            <person name="Grigoriev I.V."/>
            <person name="Nagy L."/>
            <person name="Hibbett D."/>
            <person name="Henrissat B."/>
            <person name="Matheny P.B."/>
            <person name="Labbe J."/>
            <person name="Martin F."/>
        </authorList>
    </citation>
    <scope>NUCLEOTIDE SEQUENCE</scope>
    <source>
        <strain evidence="1">HHB10654</strain>
    </source>
</reference>